<evidence type="ECO:0000256" key="6">
    <source>
        <dbReference type="ARBA" id="ARBA00023136"/>
    </source>
</evidence>
<feature type="region of interest" description="Disordered" evidence="8">
    <location>
        <begin position="375"/>
        <end position="395"/>
    </location>
</feature>
<evidence type="ECO:0000256" key="5">
    <source>
        <dbReference type="ARBA" id="ARBA00022692"/>
    </source>
</evidence>
<keyword evidence="3" id="KW-0813">Transport</keyword>
<keyword evidence="9" id="KW-0732">Signal</keyword>
<keyword evidence="4" id="KW-1134">Transmembrane beta strand</keyword>
<keyword evidence="11" id="KW-1185">Reference proteome</keyword>
<gene>
    <name evidence="10" type="ORF">G3N56_18435</name>
</gene>
<keyword evidence="7" id="KW-0998">Cell outer membrane</keyword>
<dbReference type="GO" id="GO:0009279">
    <property type="term" value="C:cell outer membrane"/>
    <property type="evidence" value="ECO:0007669"/>
    <property type="project" value="UniProtKB-SubCell"/>
</dbReference>
<evidence type="ECO:0000313" key="11">
    <source>
        <dbReference type="Proteomes" id="UP000469724"/>
    </source>
</evidence>
<name>A0A7K3NRA0_9BACT</name>
<dbReference type="GO" id="GO:0015288">
    <property type="term" value="F:porin activity"/>
    <property type="evidence" value="ECO:0007669"/>
    <property type="project" value="TreeGrafter"/>
</dbReference>
<dbReference type="Proteomes" id="UP000469724">
    <property type="component" value="Unassembled WGS sequence"/>
</dbReference>
<accession>A0A7K3NRA0</accession>
<dbReference type="Pfam" id="PF02321">
    <property type="entry name" value="OEP"/>
    <property type="match status" value="2"/>
</dbReference>
<evidence type="ECO:0000256" key="4">
    <source>
        <dbReference type="ARBA" id="ARBA00022452"/>
    </source>
</evidence>
<dbReference type="Gene3D" id="1.20.1600.10">
    <property type="entry name" value="Outer membrane efflux proteins (OEP)"/>
    <property type="match status" value="1"/>
</dbReference>
<dbReference type="GO" id="GO:0015562">
    <property type="term" value="F:efflux transmembrane transporter activity"/>
    <property type="evidence" value="ECO:0007669"/>
    <property type="project" value="InterPro"/>
</dbReference>
<dbReference type="EMBL" id="JAAGRQ010000132">
    <property type="protein sequence ID" value="NDY58718.1"/>
    <property type="molecule type" value="Genomic_DNA"/>
</dbReference>
<dbReference type="PANTHER" id="PTHR30026">
    <property type="entry name" value="OUTER MEMBRANE PROTEIN TOLC"/>
    <property type="match status" value="1"/>
</dbReference>
<feature type="chain" id="PRO_5029901143" evidence="9">
    <location>
        <begin position="29"/>
        <end position="532"/>
    </location>
</feature>
<evidence type="ECO:0000313" key="10">
    <source>
        <dbReference type="EMBL" id="NDY58718.1"/>
    </source>
</evidence>
<feature type="compositionally biased region" description="Basic and acidic residues" evidence="8">
    <location>
        <begin position="379"/>
        <end position="390"/>
    </location>
</feature>
<evidence type="ECO:0000256" key="2">
    <source>
        <dbReference type="ARBA" id="ARBA00007613"/>
    </source>
</evidence>
<dbReference type="PANTHER" id="PTHR30026:SF20">
    <property type="entry name" value="OUTER MEMBRANE PROTEIN TOLC"/>
    <property type="match status" value="1"/>
</dbReference>
<comment type="subcellular location">
    <subcellularLocation>
        <location evidence="1">Cell outer membrane</location>
    </subcellularLocation>
</comment>
<comment type="caution">
    <text evidence="10">The sequence shown here is derived from an EMBL/GenBank/DDBJ whole genome shotgun (WGS) entry which is preliminary data.</text>
</comment>
<evidence type="ECO:0000256" key="1">
    <source>
        <dbReference type="ARBA" id="ARBA00004442"/>
    </source>
</evidence>
<dbReference type="InterPro" id="IPR003423">
    <property type="entry name" value="OMP_efflux"/>
</dbReference>
<dbReference type="GO" id="GO:1990281">
    <property type="term" value="C:efflux pump complex"/>
    <property type="evidence" value="ECO:0007669"/>
    <property type="project" value="TreeGrafter"/>
</dbReference>
<organism evidence="10 11">
    <name type="scientific">Desulfolutivibrio sulfodismutans</name>
    <dbReference type="NCBI Taxonomy" id="63561"/>
    <lineage>
        <taxon>Bacteria</taxon>
        <taxon>Pseudomonadati</taxon>
        <taxon>Thermodesulfobacteriota</taxon>
        <taxon>Desulfovibrionia</taxon>
        <taxon>Desulfovibrionales</taxon>
        <taxon>Desulfovibrionaceae</taxon>
        <taxon>Desulfolutivibrio</taxon>
    </lineage>
</organism>
<sequence>MSSSTRKTAVAVLALTLFLFAVPLPGMAQDDATGRIKDRYTQKADDTAPAGVSPKALEKKIESVPTPAFVQQGEEYQKELAKDFPVPAAPGGPLDLEKSVLRGLAANPQMQSARAQILGAEEGRRQAMANFGPVGTVSYGYQRTDGKIWNPDTQTNLTTSLANQMTGASLPTQALMNQNQGYWQNLYTLQLNVTQPLFTGFKLLSSYQKTALAKEQAEAQLTNTELTLIKAVQRAFLALLKARSDVKSNQDSVARLQSQYKVTQAFYDVGLKPRLDVLQAEAELATAEQNLLKAQNSVLTQTAQLNSLLNLPLSQDTPYVGELAYEPFTMTIEKCLDTAYTTRPDLYIGVKSVQIAEKDAKVAASPLYPQVQAQLGYTRKGDTPGTDNKRKSSSVVPEATTVGVTANWQVWDWGSTYFGYSQARDTVKKLQADLAKMRLDVGYEVKTYHLNIQDAAKRISVARTGLEAAQEGYRMAVARYQAQVGTNTDVLDAQSRVSSAEFNLTQALSDYQSALADIYVAMGIKNTALIPN</sequence>
<dbReference type="AlphaFoldDB" id="A0A7K3NRA0"/>
<evidence type="ECO:0000256" key="8">
    <source>
        <dbReference type="SAM" id="MobiDB-lite"/>
    </source>
</evidence>
<dbReference type="SUPFAM" id="SSF56954">
    <property type="entry name" value="Outer membrane efflux proteins (OEP)"/>
    <property type="match status" value="1"/>
</dbReference>
<keyword evidence="5" id="KW-0812">Transmembrane</keyword>
<dbReference type="InterPro" id="IPR051906">
    <property type="entry name" value="TolC-like"/>
</dbReference>
<protein>
    <submittedName>
        <fullName evidence="10">TolC family protein</fullName>
    </submittedName>
</protein>
<proteinExistence type="inferred from homology"/>
<evidence type="ECO:0000256" key="3">
    <source>
        <dbReference type="ARBA" id="ARBA00022448"/>
    </source>
</evidence>
<reference evidence="10 11" key="1">
    <citation type="submission" date="2020-02" db="EMBL/GenBank/DDBJ databases">
        <title>Comparative genomics of sulfur disproportionating microorganisms.</title>
        <authorList>
            <person name="Ward L.M."/>
            <person name="Bertran E."/>
            <person name="Johnston D.T."/>
        </authorList>
    </citation>
    <scope>NUCLEOTIDE SEQUENCE [LARGE SCALE GENOMIC DNA]</scope>
    <source>
        <strain evidence="10 11">DSM 3696</strain>
    </source>
</reference>
<feature type="signal peptide" evidence="9">
    <location>
        <begin position="1"/>
        <end position="28"/>
    </location>
</feature>
<evidence type="ECO:0000256" key="7">
    <source>
        <dbReference type="ARBA" id="ARBA00023237"/>
    </source>
</evidence>
<keyword evidence="6" id="KW-0472">Membrane</keyword>
<evidence type="ECO:0000256" key="9">
    <source>
        <dbReference type="SAM" id="SignalP"/>
    </source>
</evidence>
<dbReference type="RefSeq" id="WP_163303788.1">
    <property type="nucleotide sequence ID" value="NZ_JAAGRQ010000132.1"/>
</dbReference>
<comment type="similarity">
    <text evidence="2">Belongs to the outer membrane factor (OMF) (TC 1.B.17) family.</text>
</comment>